<evidence type="ECO:0000256" key="2">
    <source>
        <dbReference type="SAM" id="Phobius"/>
    </source>
</evidence>
<dbReference type="RefSeq" id="WP_246076136.1">
    <property type="nucleotide sequence ID" value="NZ_FXZM01000005.1"/>
</dbReference>
<dbReference type="Proteomes" id="UP000234462">
    <property type="component" value="Unassembled WGS sequence"/>
</dbReference>
<dbReference type="AlphaFoldDB" id="A0A2H1L423"/>
<gene>
    <name evidence="3" type="ORF">BJEO58_01228</name>
</gene>
<keyword evidence="2" id="KW-1133">Transmembrane helix</keyword>
<keyword evidence="2" id="KW-0472">Membrane</keyword>
<proteinExistence type="predicted"/>
<keyword evidence="2" id="KW-0812">Transmembrane</keyword>
<keyword evidence="4" id="KW-1185">Reference proteome</keyword>
<feature type="transmembrane region" description="Helical" evidence="2">
    <location>
        <begin position="167"/>
        <end position="188"/>
    </location>
</feature>
<sequence>MPVPQPSKGGPGTTGRENVTPARGTARMPWRIDVRAVLLALRTWTRWRTWVAVAVAVMVGVLIGAATVLIPNPVFTRDIPPVWWNVPVLVLMAALTGMLAATYVRVGGTAAGGDDRDGADSPPQSAAVSRGGRMGMLGTVLAWFAVGCPVCNKVALLALGYTGALTYFAPLQPILAVLALALTGYALLWRLQGMVVCPVPRPRSTASA</sequence>
<reference evidence="4" key="1">
    <citation type="submission" date="2017-03" db="EMBL/GenBank/DDBJ databases">
        <authorList>
            <person name="Monnet C."/>
        </authorList>
    </citation>
    <scope>NUCLEOTIDE SEQUENCE [LARGE SCALE GENOMIC DNA]</scope>
    <source>
        <strain evidence="4">SJ5-8</strain>
    </source>
</reference>
<evidence type="ECO:0000313" key="3">
    <source>
        <dbReference type="EMBL" id="SMY11642.1"/>
    </source>
</evidence>
<evidence type="ECO:0000313" key="4">
    <source>
        <dbReference type="Proteomes" id="UP000234462"/>
    </source>
</evidence>
<feature type="transmembrane region" description="Helical" evidence="2">
    <location>
        <begin position="50"/>
        <end position="70"/>
    </location>
</feature>
<dbReference type="EMBL" id="FXZM01000005">
    <property type="protein sequence ID" value="SMY11642.1"/>
    <property type="molecule type" value="Genomic_DNA"/>
</dbReference>
<name>A0A2H1L423_9MICO</name>
<feature type="region of interest" description="Disordered" evidence="1">
    <location>
        <begin position="1"/>
        <end position="24"/>
    </location>
</feature>
<feature type="transmembrane region" description="Helical" evidence="2">
    <location>
        <begin position="140"/>
        <end position="161"/>
    </location>
</feature>
<evidence type="ECO:0000256" key="1">
    <source>
        <dbReference type="SAM" id="MobiDB-lite"/>
    </source>
</evidence>
<accession>A0A2H1L423</accession>
<feature type="transmembrane region" description="Helical" evidence="2">
    <location>
        <begin position="82"/>
        <end position="104"/>
    </location>
</feature>
<protein>
    <submittedName>
        <fullName evidence="3">Uncharacterized protein</fullName>
    </submittedName>
</protein>
<organism evidence="3 4">
    <name type="scientific">Brevibacterium jeotgali</name>
    <dbReference type="NCBI Taxonomy" id="1262550"/>
    <lineage>
        <taxon>Bacteria</taxon>
        <taxon>Bacillati</taxon>
        <taxon>Actinomycetota</taxon>
        <taxon>Actinomycetes</taxon>
        <taxon>Micrococcales</taxon>
        <taxon>Brevibacteriaceae</taxon>
        <taxon>Brevibacterium</taxon>
    </lineage>
</organism>